<evidence type="ECO:0000313" key="5">
    <source>
        <dbReference type="Proteomes" id="UP001516588"/>
    </source>
</evidence>
<proteinExistence type="predicted"/>
<name>A0ABR9QW71_9FIRM</name>
<dbReference type="Proteomes" id="UP001516588">
    <property type="component" value="Unassembled WGS sequence"/>
</dbReference>
<comment type="cofactor">
    <cofactor evidence="2">
        <name>AMP</name>
        <dbReference type="ChEBI" id="CHEBI:456215"/>
    </cofactor>
</comment>
<dbReference type="EMBL" id="JADCKA010000002">
    <property type="protein sequence ID" value="MBE5035124.1"/>
    <property type="molecule type" value="Genomic_DNA"/>
</dbReference>
<dbReference type="Pfam" id="PF01012">
    <property type="entry name" value="ETF"/>
    <property type="match status" value="1"/>
</dbReference>
<gene>
    <name evidence="4" type="ORF">INF20_02375</name>
</gene>
<dbReference type="PANTHER" id="PTHR21294">
    <property type="entry name" value="ELECTRON TRANSFER FLAVOPROTEIN BETA-SUBUNIT"/>
    <property type="match status" value="1"/>
</dbReference>
<reference evidence="4 5" key="1">
    <citation type="submission" date="2020-10" db="EMBL/GenBank/DDBJ databases">
        <title>ChiBAC.</title>
        <authorList>
            <person name="Zenner C."/>
            <person name="Hitch T.C.A."/>
            <person name="Clavel T."/>
        </authorList>
    </citation>
    <scope>NUCLEOTIDE SEQUENCE [LARGE SCALE GENOMIC DNA]</scope>
    <source>
        <strain evidence="4 5">DSM 108706</strain>
    </source>
</reference>
<organism evidence="4 5">
    <name type="scientific">Gallibacter intestinalis</name>
    <dbReference type="NCBI Taxonomy" id="2779356"/>
    <lineage>
        <taxon>Bacteria</taxon>
        <taxon>Bacillati</taxon>
        <taxon>Bacillota</taxon>
        <taxon>Clostridia</taxon>
        <taxon>Eubacteriales</taxon>
        <taxon>Eubacteriaceae</taxon>
        <taxon>Gallibacter</taxon>
    </lineage>
</organism>
<dbReference type="InterPro" id="IPR012255">
    <property type="entry name" value="ETF_b"/>
</dbReference>
<dbReference type="InterPro" id="IPR033948">
    <property type="entry name" value="ETF_beta_N"/>
</dbReference>
<evidence type="ECO:0000259" key="3">
    <source>
        <dbReference type="SMART" id="SM00893"/>
    </source>
</evidence>
<dbReference type="RefSeq" id="WP_226384790.1">
    <property type="nucleotide sequence ID" value="NZ_JADCKA010000002.1"/>
</dbReference>
<protein>
    <recommendedName>
        <fullName evidence="1">Electron transfer flavoprotein small subunit</fullName>
    </recommendedName>
</protein>
<dbReference type="CDD" id="cd01714">
    <property type="entry name" value="ETF_beta"/>
    <property type="match status" value="1"/>
</dbReference>
<dbReference type="PIRSF" id="PIRSF000090">
    <property type="entry name" value="Beta-ETF"/>
    <property type="match status" value="1"/>
</dbReference>
<comment type="caution">
    <text evidence="4">The sequence shown here is derived from an EMBL/GenBank/DDBJ whole genome shotgun (WGS) entry which is preliminary data.</text>
</comment>
<feature type="domain" description="Electron transfer flavoprotein alpha/beta-subunit N-terminal" evidence="3">
    <location>
        <begin position="24"/>
        <end position="222"/>
    </location>
</feature>
<dbReference type="PROSITE" id="PS01065">
    <property type="entry name" value="ETF_BETA"/>
    <property type="match status" value="1"/>
</dbReference>
<evidence type="ECO:0000256" key="1">
    <source>
        <dbReference type="ARBA" id="ARBA00042002"/>
    </source>
</evidence>
<keyword evidence="5" id="KW-1185">Reference proteome</keyword>
<evidence type="ECO:0000313" key="4">
    <source>
        <dbReference type="EMBL" id="MBE5035124.1"/>
    </source>
</evidence>
<dbReference type="PANTHER" id="PTHR21294:SF17">
    <property type="entry name" value="PROTEIN FIXA"/>
    <property type="match status" value="1"/>
</dbReference>
<sequence length="271" mass="29361">MAFNILVCAKQVPDTNVIKINPKTGTLIREGVPSILNNDDANALEEALKIKDEFDDVHVTVVSMGPPQAQDMLMECIAMGADESILISDRAVGGSDTQATSNALVATIKKAEEKMGKKFDLVFAGRQAIDGDTAQVGPQIAEKLDLPQVTYVEECTLSADKSEVTVKRNMEDGYEIIKVKLPCMLTAIKELNTPRYMTIEGIFSAKEKPMHVWSAADVEVDLDTVGLEASPTNVFRSFTPAPKGKGEILTGNSDKEVVEKLLIGLKGKHVI</sequence>
<dbReference type="InterPro" id="IPR000049">
    <property type="entry name" value="ET-Flavoprotein_bsu_CS"/>
</dbReference>
<evidence type="ECO:0000256" key="2">
    <source>
        <dbReference type="ARBA" id="ARBA00049933"/>
    </source>
</evidence>
<dbReference type="InterPro" id="IPR014730">
    <property type="entry name" value="ETF_a/b_N"/>
</dbReference>
<dbReference type="SMART" id="SM00893">
    <property type="entry name" value="ETF"/>
    <property type="match status" value="1"/>
</dbReference>
<accession>A0ABR9QW71</accession>